<dbReference type="OrthoDB" id="5955355at2759"/>
<keyword evidence="5" id="KW-0128">Catecholamine metabolism</keyword>
<dbReference type="AlphaFoldDB" id="A0A9P1GPB5"/>
<keyword evidence="3" id="KW-0808">Transferase</keyword>
<dbReference type="SUPFAM" id="SSF53335">
    <property type="entry name" value="S-adenosyl-L-methionine-dependent methyltransferases"/>
    <property type="match status" value="1"/>
</dbReference>
<evidence type="ECO:0000313" key="7">
    <source>
        <dbReference type="EMBL" id="CAI4018452.1"/>
    </source>
</evidence>
<evidence type="ECO:0000256" key="6">
    <source>
        <dbReference type="ARBA" id="ARBA00023453"/>
    </source>
</evidence>
<dbReference type="GO" id="GO:0006584">
    <property type="term" value="P:catecholamine metabolic process"/>
    <property type="evidence" value="ECO:0007669"/>
    <property type="project" value="UniProtKB-KW"/>
</dbReference>
<dbReference type="PROSITE" id="PS51682">
    <property type="entry name" value="SAM_OMT_I"/>
    <property type="match status" value="1"/>
</dbReference>
<evidence type="ECO:0000256" key="4">
    <source>
        <dbReference type="ARBA" id="ARBA00022691"/>
    </source>
</evidence>
<dbReference type="Gene3D" id="3.40.50.150">
    <property type="entry name" value="Vaccinia Virus protein VP39"/>
    <property type="match status" value="1"/>
</dbReference>
<dbReference type="PANTHER" id="PTHR43836">
    <property type="entry name" value="CATECHOL O-METHYLTRANSFERASE 1-RELATED"/>
    <property type="match status" value="1"/>
</dbReference>
<keyword evidence="2" id="KW-0489">Methyltransferase</keyword>
<dbReference type="EMBL" id="CAMXCT020006695">
    <property type="protein sequence ID" value="CAL1171827.1"/>
    <property type="molecule type" value="Genomic_DNA"/>
</dbReference>
<organism evidence="7">
    <name type="scientific">Cladocopium goreaui</name>
    <dbReference type="NCBI Taxonomy" id="2562237"/>
    <lineage>
        <taxon>Eukaryota</taxon>
        <taxon>Sar</taxon>
        <taxon>Alveolata</taxon>
        <taxon>Dinophyceae</taxon>
        <taxon>Suessiales</taxon>
        <taxon>Symbiodiniaceae</taxon>
        <taxon>Cladocopium</taxon>
    </lineage>
</organism>
<keyword evidence="4" id="KW-0949">S-adenosyl-L-methionine</keyword>
<dbReference type="InterPro" id="IPR002935">
    <property type="entry name" value="SAM_O-MeTrfase"/>
</dbReference>
<evidence type="ECO:0000313" key="9">
    <source>
        <dbReference type="Proteomes" id="UP001152797"/>
    </source>
</evidence>
<accession>A0A9P1GPB5</accession>
<proteinExistence type="inferred from homology"/>
<dbReference type="Proteomes" id="UP001152797">
    <property type="component" value="Unassembled WGS sequence"/>
</dbReference>
<evidence type="ECO:0000256" key="2">
    <source>
        <dbReference type="ARBA" id="ARBA00022603"/>
    </source>
</evidence>
<reference evidence="8" key="2">
    <citation type="submission" date="2024-04" db="EMBL/GenBank/DDBJ databases">
        <authorList>
            <person name="Chen Y."/>
            <person name="Shah S."/>
            <person name="Dougan E. K."/>
            <person name="Thang M."/>
            <person name="Chan C."/>
        </authorList>
    </citation>
    <scope>NUCLEOTIDE SEQUENCE [LARGE SCALE GENOMIC DNA]</scope>
</reference>
<comment type="caution">
    <text evidence="7">The sequence shown here is derived from an EMBL/GenBank/DDBJ whole genome shotgun (WGS) entry which is preliminary data.</text>
</comment>
<dbReference type="EC" id="2.1.1.6" evidence="1"/>
<dbReference type="GO" id="GO:0032259">
    <property type="term" value="P:methylation"/>
    <property type="evidence" value="ECO:0007669"/>
    <property type="project" value="UniProtKB-KW"/>
</dbReference>
<evidence type="ECO:0000256" key="3">
    <source>
        <dbReference type="ARBA" id="ARBA00022679"/>
    </source>
</evidence>
<name>A0A9P1GPB5_9DINO</name>
<comment type="similarity">
    <text evidence="6">Belongs to the class I-like SAM-binding methyltransferase superfamily. Cation-dependent O-methyltransferase family.</text>
</comment>
<gene>
    <name evidence="7" type="ORF">C1SCF055_LOCUS43017</name>
</gene>
<dbReference type="EMBL" id="CAMXCT030006695">
    <property type="protein sequence ID" value="CAL4805764.1"/>
    <property type="molecule type" value="Genomic_DNA"/>
</dbReference>
<sequence>MQVMSVLARFQPCRYVQQAILNAAALRLAEVGSLSDAVQLLEGLLEVDASNAVAKQLREKLAFGHFRSVTSSSLNVQWKFPSRTLGHTGLDYDKQCRLLEHVLCTAQRGDAWSVVDTIERFSVEGNGWLKIAGGGKGVVLDDLVKKLAPQPAELVLEFGCFVGYSSTRMAYWLRHSGGRLLSVEVDPIHVCIARNVHEFAGVADVITVCTGYSEDVIPHLKMTLGAHGAPRAADAIFFDQRGTRFHTDLWMLEGEGLLKDGCAVLADNVLKPGAPHFLWYLQHSPKYDLTVVSLREFAADRIEDWMALGIYDASAADVIVPAPKSLDRVAFLTDKARARSCNADGPCEVDEDAWARHAQEIRLAYDEVKIHPRIAHILQSPGAPDSKPFVDWPESLGKNMENRFCCAFSGVLYGDCKRL</sequence>
<protein>
    <recommendedName>
        <fullName evidence="1">catechol O-methyltransferase</fullName>
        <ecNumber evidence="1">2.1.1.6</ecNumber>
    </recommendedName>
</protein>
<dbReference type="Pfam" id="PF01596">
    <property type="entry name" value="Methyltransf_3"/>
    <property type="match status" value="1"/>
</dbReference>
<evidence type="ECO:0000256" key="1">
    <source>
        <dbReference type="ARBA" id="ARBA00012880"/>
    </source>
</evidence>
<dbReference type="EMBL" id="CAMXCT010006695">
    <property type="protein sequence ID" value="CAI4018452.1"/>
    <property type="molecule type" value="Genomic_DNA"/>
</dbReference>
<dbReference type="InterPro" id="IPR029063">
    <property type="entry name" value="SAM-dependent_MTases_sf"/>
</dbReference>
<keyword evidence="9" id="KW-1185">Reference proteome</keyword>
<reference evidence="7" key="1">
    <citation type="submission" date="2022-10" db="EMBL/GenBank/DDBJ databases">
        <authorList>
            <person name="Chen Y."/>
            <person name="Dougan E. K."/>
            <person name="Chan C."/>
            <person name="Rhodes N."/>
            <person name="Thang M."/>
        </authorList>
    </citation>
    <scope>NUCLEOTIDE SEQUENCE</scope>
</reference>
<evidence type="ECO:0000256" key="5">
    <source>
        <dbReference type="ARBA" id="ARBA00022939"/>
    </source>
</evidence>
<evidence type="ECO:0000313" key="8">
    <source>
        <dbReference type="EMBL" id="CAL1171827.1"/>
    </source>
</evidence>
<dbReference type="GO" id="GO:0016206">
    <property type="term" value="F:catechol O-methyltransferase activity"/>
    <property type="evidence" value="ECO:0007669"/>
    <property type="project" value="UniProtKB-EC"/>
</dbReference>
<dbReference type="PANTHER" id="PTHR43836:SF2">
    <property type="entry name" value="CATECHOL O-METHYLTRANSFERASE 1-RELATED"/>
    <property type="match status" value="1"/>
</dbReference>